<keyword evidence="3" id="KW-1185">Reference proteome</keyword>
<organism evidence="2 3">
    <name type="scientific">Austropuccinia psidii MF-1</name>
    <dbReference type="NCBI Taxonomy" id="1389203"/>
    <lineage>
        <taxon>Eukaryota</taxon>
        <taxon>Fungi</taxon>
        <taxon>Dikarya</taxon>
        <taxon>Basidiomycota</taxon>
        <taxon>Pucciniomycotina</taxon>
        <taxon>Pucciniomycetes</taxon>
        <taxon>Pucciniales</taxon>
        <taxon>Sphaerophragmiaceae</taxon>
        <taxon>Austropuccinia</taxon>
    </lineage>
</organism>
<name>A0A9Q3GX00_9BASI</name>
<proteinExistence type="predicted"/>
<accession>A0A9Q3GX00</accession>
<feature type="region of interest" description="Disordered" evidence="1">
    <location>
        <begin position="253"/>
        <end position="279"/>
    </location>
</feature>
<dbReference type="AlphaFoldDB" id="A0A9Q3GX00"/>
<sequence>MTNYLNGCGYGFLFHAPSEKEQATTKYQRKKSAGLAILWTTVSEELQGILLENDDLFLTAWNALGDACGKNSTVTICQELTRLTSLTYEPGSSLDHHIDLFLKLYASYKSLIRSSGTKVELSKEMAAAFFLQSPDQDRELSSLVQNIYDIQPFKITTITKRVALEQSRHDNIATEVLFTNNRTQANQGSPKKPSDNNTANSPPTQGEGDNKKRQNYKKKMREKTGNHTTSVSKQLEKLEKLLLNNSLTTSANAVTTKPSADHNAGKEHCSSDSDAYYLP</sequence>
<evidence type="ECO:0000313" key="2">
    <source>
        <dbReference type="EMBL" id="MBW0481600.1"/>
    </source>
</evidence>
<evidence type="ECO:0000256" key="1">
    <source>
        <dbReference type="SAM" id="MobiDB-lite"/>
    </source>
</evidence>
<dbReference type="OrthoDB" id="2516191at2759"/>
<evidence type="ECO:0000313" key="3">
    <source>
        <dbReference type="Proteomes" id="UP000765509"/>
    </source>
</evidence>
<feature type="region of interest" description="Disordered" evidence="1">
    <location>
        <begin position="175"/>
        <end position="232"/>
    </location>
</feature>
<dbReference type="Proteomes" id="UP000765509">
    <property type="component" value="Unassembled WGS sequence"/>
</dbReference>
<feature type="compositionally biased region" description="Basic and acidic residues" evidence="1">
    <location>
        <begin position="259"/>
        <end position="271"/>
    </location>
</feature>
<comment type="caution">
    <text evidence="2">The sequence shown here is derived from an EMBL/GenBank/DDBJ whole genome shotgun (WGS) entry which is preliminary data.</text>
</comment>
<protein>
    <submittedName>
        <fullName evidence="2">Uncharacterized protein</fullName>
    </submittedName>
</protein>
<feature type="compositionally biased region" description="Polar residues" evidence="1">
    <location>
        <begin position="177"/>
        <end position="204"/>
    </location>
</feature>
<gene>
    <name evidence="2" type="ORF">O181_021315</name>
</gene>
<reference evidence="2" key="1">
    <citation type="submission" date="2021-03" db="EMBL/GenBank/DDBJ databases">
        <title>Draft genome sequence of rust myrtle Austropuccinia psidii MF-1, a brazilian biotype.</title>
        <authorList>
            <person name="Quecine M.C."/>
            <person name="Pachon D.M.R."/>
            <person name="Bonatelli M.L."/>
            <person name="Correr F.H."/>
            <person name="Franceschini L.M."/>
            <person name="Leite T.F."/>
            <person name="Margarido G.R.A."/>
            <person name="Almeida C.A."/>
            <person name="Ferrarezi J.A."/>
            <person name="Labate C.A."/>
        </authorList>
    </citation>
    <scope>NUCLEOTIDE SEQUENCE</scope>
    <source>
        <strain evidence="2">MF-1</strain>
    </source>
</reference>
<dbReference type="EMBL" id="AVOT02006449">
    <property type="protein sequence ID" value="MBW0481600.1"/>
    <property type="molecule type" value="Genomic_DNA"/>
</dbReference>